<evidence type="ECO:0000259" key="1">
    <source>
        <dbReference type="Pfam" id="PF17648"/>
    </source>
</evidence>
<accession>A0A6A6U4Z5</accession>
<evidence type="ECO:0000313" key="2">
    <source>
        <dbReference type="EMBL" id="KAF2667345.1"/>
    </source>
</evidence>
<name>A0A6A6U4Z5_9PEZI</name>
<reference evidence="2" key="1">
    <citation type="journal article" date="2020" name="Stud. Mycol.">
        <title>101 Dothideomycetes genomes: a test case for predicting lifestyles and emergence of pathogens.</title>
        <authorList>
            <person name="Haridas S."/>
            <person name="Albert R."/>
            <person name="Binder M."/>
            <person name="Bloem J."/>
            <person name="Labutti K."/>
            <person name="Salamov A."/>
            <person name="Andreopoulos B."/>
            <person name="Baker S."/>
            <person name="Barry K."/>
            <person name="Bills G."/>
            <person name="Bluhm B."/>
            <person name="Cannon C."/>
            <person name="Castanera R."/>
            <person name="Culley D."/>
            <person name="Daum C."/>
            <person name="Ezra D."/>
            <person name="Gonzalez J."/>
            <person name="Henrissat B."/>
            <person name="Kuo A."/>
            <person name="Liang C."/>
            <person name="Lipzen A."/>
            <person name="Lutzoni F."/>
            <person name="Magnuson J."/>
            <person name="Mondo S."/>
            <person name="Nolan M."/>
            <person name="Ohm R."/>
            <person name="Pangilinan J."/>
            <person name="Park H.-J."/>
            <person name="Ramirez L."/>
            <person name="Alfaro M."/>
            <person name="Sun H."/>
            <person name="Tritt A."/>
            <person name="Yoshinaga Y."/>
            <person name="Zwiers L.-H."/>
            <person name="Turgeon B."/>
            <person name="Goodwin S."/>
            <person name="Spatafora J."/>
            <person name="Crous P."/>
            <person name="Grigoriev I."/>
        </authorList>
    </citation>
    <scope>NUCLEOTIDE SEQUENCE</scope>
    <source>
        <strain evidence="2">CBS 115976</strain>
    </source>
</reference>
<protein>
    <recommendedName>
        <fullName evidence="1">Luciferase domain-containing protein</fullName>
    </recommendedName>
</protein>
<dbReference type="Proteomes" id="UP000799302">
    <property type="component" value="Unassembled WGS sequence"/>
</dbReference>
<dbReference type="OrthoDB" id="5358398at2759"/>
<keyword evidence="3" id="KW-1185">Reference proteome</keyword>
<dbReference type="AlphaFoldDB" id="A0A6A6U4Z5"/>
<gene>
    <name evidence="2" type="ORF">BT63DRAFT_480333</name>
</gene>
<sequence length="248" mass="27081">MSKAAITTLVLGTITSVYLYKDYQTYMSMGPGGIPHNAVGWAIASLLKPVAFGKDVLSTKLYEASEEPSFLPENFPPNREGVRPAIGPHPIPHRQLDQLPSDEIKAALIQKYDSIGQKAESASAVYISMSHLEKHTTALYTKASQNTASAMAQSDALDTKGEFAHVHSTGDHSVHVILSPTDCKKVMDAGWGERHTFDGSAFVRAALKKPLPMTYLLIYAPRTEEEVETVSKILEASVTYMTGWNAEK</sequence>
<proteinExistence type="predicted"/>
<dbReference type="InterPro" id="IPR048273">
    <property type="entry name" value="Luciferase"/>
</dbReference>
<dbReference type="Pfam" id="PF17648">
    <property type="entry name" value="Luciferase"/>
    <property type="match status" value="1"/>
</dbReference>
<dbReference type="EMBL" id="MU004237">
    <property type="protein sequence ID" value="KAF2667345.1"/>
    <property type="molecule type" value="Genomic_DNA"/>
</dbReference>
<feature type="domain" description="Luciferase" evidence="1">
    <location>
        <begin position="161"/>
        <end position="237"/>
    </location>
</feature>
<dbReference type="PANTHER" id="PTHR38695:SF1">
    <property type="entry name" value="AMINO ACID PERMEASE_ SLC12A DOMAIN-CONTAINING PROTEIN"/>
    <property type="match status" value="1"/>
</dbReference>
<dbReference type="InterPro" id="IPR040841">
    <property type="entry name" value="Luciferase_dom"/>
</dbReference>
<organism evidence="2 3">
    <name type="scientific">Microthyrium microscopicum</name>
    <dbReference type="NCBI Taxonomy" id="703497"/>
    <lineage>
        <taxon>Eukaryota</taxon>
        <taxon>Fungi</taxon>
        <taxon>Dikarya</taxon>
        <taxon>Ascomycota</taxon>
        <taxon>Pezizomycotina</taxon>
        <taxon>Dothideomycetes</taxon>
        <taxon>Dothideomycetes incertae sedis</taxon>
        <taxon>Microthyriales</taxon>
        <taxon>Microthyriaceae</taxon>
        <taxon>Microthyrium</taxon>
    </lineage>
</organism>
<evidence type="ECO:0000313" key="3">
    <source>
        <dbReference type="Proteomes" id="UP000799302"/>
    </source>
</evidence>
<dbReference type="PANTHER" id="PTHR38695">
    <property type="entry name" value="AMINO ACID PERMEASE_ SLC12A DOMAIN-CONTAINING PROTEIN"/>
    <property type="match status" value="1"/>
</dbReference>